<protein>
    <submittedName>
        <fullName evidence="3">Glycoprotein</fullName>
    </submittedName>
</protein>
<name>A0A1Y0B8J2_9MONO</name>
<feature type="region of interest" description="Disordered" evidence="1">
    <location>
        <begin position="219"/>
        <end position="276"/>
    </location>
</feature>
<keyword evidence="2" id="KW-1133">Transmembrane helix</keyword>
<evidence type="ECO:0000256" key="1">
    <source>
        <dbReference type="SAM" id="MobiDB-lite"/>
    </source>
</evidence>
<proteinExistence type="predicted"/>
<reference evidence="3" key="1">
    <citation type="submission" date="2017-05" db="EMBL/GenBank/DDBJ databases">
        <title>The complete genome sequence of avian metapneumovirus subtype A.</title>
        <authorList>
            <person name="Rizotto L.S."/>
            <person name="Scagion G.P."/>
            <person name="Cardoso T.C."/>
            <person name="Simao R.M."/>
            <person name="Caserta L.C."/>
            <person name="Benassi J.C."/>
            <person name="Cordeiro I.M."/>
            <person name="Keid L.B."/>
            <person name="Oliveira T.M.F.S."/>
            <person name="Soares R.M."/>
            <person name="Arns C.W."/>
            <person name="Van Borm S."/>
            <person name="Ferreira H.L."/>
        </authorList>
    </citation>
    <scope>NUCLEOTIDE SEQUENCE</scope>
    <source>
        <strain evidence="3">AMPV-A/chicken/Brazil-SP/669/2003</strain>
    </source>
</reference>
<feature type="compositionally biased region" description="Polar residues" evidence="1">
    <location>
        <begin position="171"/>
        <end position="202"/>
    </location>
</feature>
<dbReference type="EMBL" id="MF093139">
    <property type="protein sequence ID" value="ART34502.1"/>
    <property type="molecule type" value="Viral_cRNA"/>
</dbReference>
<accession>A0A1Y0B8J2</accession>
<feature type="compositionally biased region" description="Polar residues" evidence="1">
    <location>
        <begin position="72"/>
        <end position="83"/>
    </location>
</feature>
<dbReference type="Pfam" id="PF05539">
    <property type="entry name" value="Pneumo_att_G"/>
    <property type="match status" value="1"/>
</dbReference>
<evidence type="ECO:0000256" key="2">
    <source>
        <dbReference type="SAM" id="Phobius"/>
    </source>
</evidence>
<feature type="region of interest" description="Disordered" evidence="1">
    <location>
        <begin position="72"/>
        <end position="92"/>
    </location>
</feature>
<keyword evidence="2" id="KW-0472">Membrane</keyword>
<dbReference type="InterPro" id="IPR008781">
    <property type="entry name" value="Pneumo_att_G"/>
</dbReference>
<feature type="transmembrane region" description="Helical" evidence="2">
    <location>
        <begin position="28"/>
        <end position="53"/>
    </location>
</feature>
<evidence type="ECO:0000313" key="3">
    <source>
        <dbReference type="EMBL" id="ART34502.1"/>
    </source>
</evidence>
<organism evidence="3">
    <name type="scientific">avian metapneumovirus</name>
    <dbReference type="NCBI Taxonomy" id="38525"/>
    <lineage>
        <taxon>Viruses</taxon>
        <taxon>Riboviria</taxon>
        <taxon>Orthornavirae</taxon>
        <taxon>Negarnaviricota</taxon>
        <taxon>Haploviricotina</taxon>
        <taxon>Monjiviricetes</taxon>
        <taxon>Mononegavirales</taxon>
        <taxon>Pneumoviridae</taxon>
        <taxon>Metapneumovirus</taxon>
        <taxon>Metapneumovirus avis</taxon>
    </lineage>
</organism>
<gene>
    <name evidence="3" type="primary">G</name>
</gene>
<keyword evidence="2" id="KW-0812">Transmembrane</keyword>
<feature type="compositionally biased region" description="Polar residues" evidence="1">
    <location>
        <begin position="249"/>
        <end position="261"/>
    </location>
</feature>
<feature type="region of interest" description="Disordered" evidence="1">
    <location>
        <begin position="171"/>
        <end position="205"/>
    </location>
</feature>
<sequence length="391" mass="43075">MGSKLYMVQGTSAYQTAVGFWLDIGRRYILAIVLSAFGLTCTVTIALTVSVIVEQSVLEECRNYNGGDRDWWSTTQEQPTTAPGATPAGNYGGLQTARTRKSESCLHVQISYGDMYSRSDTVLGGFDCMGLLVLCKSGPICQRDNQVDPTALCHCRVDLSSVDCCKVNKISTNSSTTSEPQKTNPAWPSQDNTDSDPNPQGITTSTATLLSTSLGLMLTSKTGTHKSGPPQALPGSNTNGKTTTDRELGSTNQPNSTTNGQHNKHTQRMTLPPSYDNTRTILQHTTPWEKTFSTYKPTHSPTNESDQSLPTTQNSINCEHFDPQGKEKICYRVGSYNSNITKQCRIDVPLCSTYNTVCMKTYYTEPFYCWRRIWRCLCDDGVGLVEWCCTS</sequence>